<protein>
    <submittedName>
        <fullName evidence="3">4,5-dihydroxyphthalate dehydrogenase</fullName>
        <ecNumber evidence="3">1.-.-.-</ecNumber>
    </submittedName>
</protein>
<dbReference type="SUPFAM" id="SSF51735">
    <property type="entry name" value="NAD(P)-binding Rossmann-fold domains"/>
    <property type="match status" value="1"/>
</dbReference>
<dbReference type="Gene3D" id="3.40.50.720">
    <property type="entry name" value="NAD(P)-binding Rossmann-like Domain"/>
    <property type="match status" value="1"/>
</dbReference>
<reference evidence="3 4" key="1">
    <citation type="submission" date="2018-06" db="EMBL/GenBank/DDBJ databases">
        <title>Draft Genome Sequence of a Novel Marine Bacterium Related to the Verrucomicrobia.</title>
        <authorList>
            <person name="Vosseberg J."/>
            <person name="Martijn J."/>
            <person name="Ettema T.J.G."/>
        </authorList>
    </citation>
    <scope>NUCLEOTIDE SEQUENCE [LARGE SCALE GENOMIC DNA]</scope>
    <source>
        <strain evidence="3">TARA_B100001123</strain>
    </source>
</reference>
<dbReference type="InterPro" id="IPR036291">
    <property type="entry name" value="NAD(P)-bd_dom_sf"/>
</dbReference>
<dbReference type="GO" id="GO:0000166">
    <property type="term" value="F:nucleotide binding"/>
    <property type="evidence" value="ECO:0007669"/>
    <property type="project" value="InterPro"/>
</dbReference>
<dbReference type="InterPro" id="IPR051317">
    <property type="entry name" value="Gfo/Idh/MocA_oxidoreduct"/>
</dbReference>
<dbReference type="PANTHER" id="PTHR43708:SF8">
    <property type="entry name" value="OXIDOREDUCTASE"/>
    <property type="match status" value="1"/>
</dbReference>
<dbReference type="EMBL" id="CP029803">
    <property type="protein sequence ID" value="AWT59533.1"/>
    <property type="molecule type" value="Genomic_DNA"/>
</dbReference>
<evidence type="ECO:0000313" key="3">
    <source>
        <dbReference type="EMBL" id="AWT59533.1"/>
    </source>
</evidence>
<name>A0A2Z4ABV7_9BACT</name>
<evidence type="ECO:0000259" key="2">
    <source>
        <dbReference type="Pfam" id="PF22725"/>
    </source>
</evidence>
<gene>
    <name evidence="3" type="primary">pht4_3</name>
    <name evidence="3" type="ORF">DF168_00723</name>
</gene>
<dbReference type="Pfam" id="PF22725">
    <property type="entry name" value="GFO_IDH_MocA_C3"/>
    <property type="match status" value="1"/>
</dbReference>
<dbReference type="InterPro" id="IPR055170">
    <property type="entry name" value="GFO_IDH_MocA-like_dom"/>
</dbReference>
<organism evidence="3 4">
    <name type="scientific">Candidatus Moanibacter tarae</name>
    <dbReference type="NCBI Taxonomy" id="2200854"/>
    <lineage>
        <taxon>Bacteria</taxon>
        <taxon>Pseudomonadati</taxon>
        <taxon>Verrucomicrobiota</taxon>
        <taxon>Opitutia</taxon>
        <taxon>Puniceicoccales</taxon>
        <taxon>Puniceicoccales incertae sedis</taxon>
        <taxon>Candidatus Moanibacter</taxon>
    </lineage>
</organism>
<dbReference type="Proteomes" id="UP000247465">
    <property type="component" value="Chromosome"/>
</dbReference>
<evidence type="ECO:0000313" key="4">
    <source>
        <dbReference type="Proteomes" id="UP000247465"/>
    </source>
</evidence>
<dbReference type="PANTHER" id="PTHR43708">
    <property type="entry name" value="CONSERVED EXPRESSED OXIDOREDUCTASE (EUROFUNG)"/>
    <property type="match status" value="1"/>
</dbReference>
<dbReference type="EC" id="1.-.-.-" evidence="3"/>
<keyword evidence="3" id="KW-0560">Oxidoreductase</keyword>
<feature type="domain" description="GFO/IDH/MocA-like oxidoreductase" evidence="2">
    <location>
        <begin position="169"/>
        <end position="262"/>
    </location>
</feature>
<feature type="domain" description="Gfo/Idh/MocA-like oxidoreductase N-terminal" evidence="1">
    <location>
        <begin position="6"/>
        <end position="120"/>
    </location>
</feature>
<dbReference type="Gene3D" id="3.30.360.10">
    <property type="entry name" value="Dihydrodipicolinate Reductase, domain 2"/>
    <property type="match status" value="1"/>
</dbReference>
<dbReference type="Pfam" id="PF01408">
    <property type="entry name" value="GFO_IDH_MocA"/>
    <property type="match status" value="1"/>
</dbReference>
<proteinExistence type="predicted"/>
<accession>A0A2Z4ABV7</accession>
<dbReference type="AlphaFoldDB" id="A0A2Z4ABV7"/>
<dbReference type="SUPFAM" id="SSF55347">
    <property type="entry name" value="Glyceraldehyde-3-phosphate dehydrogenase-like, C-terminal domain"/>
    <property type="match status" value="1"/>
</dbReference>
<dbReference type="KEGG" id="mtar:DF168_00723"/>
<dbReference type="InterPro" id="IPR000683">
    <property type="entry name" value="Gfo/Idh/MocA-like_OxRdtase_N"/>
</dbReference>
<evidence type="ECO:0000259" key="1">
    <source>
        <dbReference type="Pfam" id="PF01408"/>
    </source>
</evidence>
<sequence length="347" mass="38140">MPSPLRLGLIGCGKIVQMAHGPAYLEDKDAVTVVAIADPKEENKLWGRDFFGVPDKELYSNHQDMLASADLDAVTIATPHSKHAEQVIAAASAKVAILSEKPMATSLEEADAILDAIELNAVPYGIVHNFLYTQSMQTALRELEQLPDPFLGRTSGMTLKPTGFGPGHEDSALAWRASKVAGGGCINDTAYHEIYSLQSLMRSPIRYVEARVGTIRLDLDVDDIALLLCEHENGALSTMERSWCARSPNIHFCEVHTNEGSIWLNNRKDEPEGYRRSTADGDWQTIELPSSRLTTHGTYFSESFNALAKGKRLPVTGDDGRSILAIIEAARKASDVRKAVDLHEFRR</sequence>
<dbReference type="GO" id="GO:0016491">
    <property type="term" value="F:oxidoreductase activity"/>
    <property type="evidence" value="ECO:0007669"/>
    <property type="project" value="UniProtKB-KW"/>
</dbReference>